<proteinExistence type="predicted"/>
<accession>A0A5D3KJC1</accession>
<organism evidence="2 3">
    <name type="scientific">Bradyrhizobium rifense</name>
    <dbReference type="NCBI Taxonomy" id="515499"/>
    <lineage>
        <taxon>Bacteria</taxon>
        <taxon>Pseudomonadati</taxon>
        <taxon>Pseudomonadota</taxon>
        <taxon>Alphaproteobacteria</taxon>
        <taxon>Hyphomicrobiales</taxon>
        <taxon>Nitrobacteraceae</taxon>
        <taxon>Bradyrhizobium</taxon>
    </lineage>
</organism>
<gene>
    <name evidence="2" type="ORF">FXB40_29100</name>
</gene>
<comment type="caution">
    <text evidence="2">The sequence shown here is derived from an EMBL/GenBank/DDBJ whole genome shotgun (WGS) entry which is preliminary data.</text>
</comment>
<protein>
    <submittedName>
        <fullName evidence="2">Uncharacterized protein</fullName>
    </submittedName>
</protein>
<evidence type="ECO:0000313" key="2">
    <source>
        <dbReference type="EMBL" id="TYL91193.1"/>
    </source>
</evidence>
<dbReference type="EMBL" id="VSSS01000047">
    <property type="protein sequence ID" value="TYL91193.1"/>
    <property type="molecule type" value="Genomic_DNA"/>
</dbReference>
<sequence>MLPGPGWCPELVFLQPAERPDVRALSSECHLAQAWRLEPVTLQPGDRRGVRAVRCRARASRTVWVWLSEQQVSRPDELPVLRAAGQALRSGLALPPAQAVPQDPLKVAWQQQAGVAAGHLDAPVLPRAAAGGESALVRAAAGLPPEAAAVSVHAAAEPRPEAASAPWVQPAAAGAAEEPDESGAARPGEAAASDV</sequence>
<name>A0A5D3KJC1_9BRAD</name>
<dbReference type="AlphaFoldDB" id="A0A5D3KJC1"/>
<feature type="region of interest" description="Disordered" evidence="1">
    <location>
        <begin position="150"/>
        <end position="195"/>
    </location>
</feature>
<feature type="non-terminal residue" evidence="2">
    <location>
        <position position="195"/>
    </location>
</feature>
<dbReference type="Proteomes" id="UP000324758">
    <property type="component" value="Unassembled WGS sequence"/>
</dbReference>
<keyword evidence="3" id="KW-1185">Reference proteome</keyword>
<evidence type="ECO:0000313" key="3">
    <source>
        <dbReference type="Proteomes" id="UP000324758"/>
    </source>
</evidence>
<reference evidence="2 3" key="1">
    <citation type="submission" date="2019-08" db="EMBL/GenBank/DDBJ databases">
        <title>Bradyrhizobium hipponensis sp. nov., a rhizobium isolated from a Lupinus angustifolius root nodule in Tunisia.</title>
        <authorList>
            <person name="Off K."/>
            <person name="Rejili M."/>
            <person name="Mars M."/>
            <person name="Brachmann A."/>
            <person name="Marin M."/>
        </authorList>
    </citation>
    <scope>NUCLEOTIDE SEQUENCE [LARGE SCALE GENOMIC DNA]</scope>
    <source>
        <strain evidence="2 3">CTAW71</strain>
    </source>
</reference>
<evidence type="ECO:0000256" key="1">
    <source>
        <dbReference type="SAM" id="MobiDB-lite"/>
    </source>
</evidence>
<feature type="compositionally biased region" description="Low complexity" evidence="1">
    <location>
        <begin position="150"/>
        <end position="176"/>
    </location>
</feature>